<feature type="transmembrane region" description="Helical" evidence="1">
    <location>
        <begin position="171"/>
        <end position="190"/>
    </location>
</feature>
<keyword evidence="3" id="KW-1185">Reference proteome</keyword>
<keyword evidence="1" id="KW-1133">Transmembrane helix</keyword>
<reference evidence="2" key="1">
    <citation type="submission" date="2020-08" db="EMBL/GenBank/DDBJ databases">
        <title>Novel species isolated from subtropical streams in China.</title>
        <authorList>
            <person name="Lu H."/>
        </authorList>
    </citation>
    <scope>NUCLEOTIDE SEQUENCE</scope>
    <source>
        <strain evidence="2">LX22W</strain>
    </source>
</reference>
<feature type="transmembrane region" description="Helical" evidence="1">
    <location>
        <begin position="63"/>
        <end position="81"/>
    </location>
</feature>
<comment type="caution">
    <text evidence="2">The sequence shown here is derived from an EMBL/GenBank/DDBJ whole genome shotgun (WGS) entry which is preliminary data.</text>
</comment>
<keyword evidence="1" id="KW-0472">Membrane</keyword>
<dbReference type="AlphaFoldDB" id="A0A923HWE6"/>
<sequence length="191" mass="21835">MDNNIYAAPASDLETQTSKNPQSHFYIVSEKKFLVLFVATLGIYSLYWFYKNWQFYRDSTGDSVWPVPRAIFSIFFVHALFRRVAEKLDSNQQENTWKHSDLASLIVGAMIIQRILDRLAMKEVGSPFTDVASIFMMFVMVPMFLRAQKMINLSCNDVDGESNAKFTGGNIAWIVAGSLFWLLVFVGLFLS</sequence>
<protein>
    <submittedName>
        <fullName evidence="2">DUF4234 domain-containing protein</fullName>
    </submittedName>
</protein>
<proteinExistence type="predicted"/>
<dbReference type="EMBL" id="JACOFZ010000006">
    <property type="protein sequence ID" value="MBC3882624.1"/>
    <property type="molecule type" value="Genomic_DNA"/>
</dbReference>
<dbReference type="RefSeq" id="WP_186917239.1">
    <property type="nucleotide sequence ID" value="NZ_JACOFZ010000006.1"/>
</dbReference>
<evidence type="ECO:0000256" key="1">
    <source>
        <dbReference type="SAM" id="Phobius"/>
    </source>
</evidence>
<accession>A0A923HWE6</accession>
<organism evidence="2 3">
    <name type="scientific">Undibacterium nitidum</name>
    <dbReference type="NCBI Taxonomy" id="2762298"/>
    <lineage>
        <taxon>Bacteria</taxon>
        <taxon>Pseudomonadati</taxon>
        <taxon>Pseudomonadota</taxon>
        <taxon>Betaproteobacteria</taxon>
        <taxon>Burkholderiales</taxon>
        <taxon>Oxalobacteraceae</taxon>
        <taxon>Undibacterium</taxon>
    </lineage>
</organism>
<evidence type="ECO:0000313" key="3">
    <source>
        <dbReference type="Proteomes" id="UP000627446"/>
    </source>
</evidence>
<feature type="transmembrane region" description="Helical" evidence="1">
    <location>
        <begin position="33"/>
        <end position="51"/>
    </location>
</feature>
<dbReference type="Proteomes" id="UP000627446">
    <property type="component" value="Unassembled WGS sequence"/>
</dbReference>
<gene>
    <name evidence="2" type="ORF">H8K36_14640</name>
</gene>
<evidence type="ECO:0000313" key="2">
    <source>
        <dbReference type="EMBL" id="MBC3882624.1"/>
    </source>
</evidence>
<name>A0A923HWE6_9BURK</name>
<keyword evidence="1" id="KW-0812">Transmembrane</keyword>
<feature type="transmembrane region" description="Helical" evidence="1">
    <location>
        <begin position="127"/>
        <end position="145"/>
    </location>
</feature>